<evidence type="ECO:0000256" key="1">
    <source>
        <dbReference type="ARBA" id="ARBA00004651"/>
    </source>
</evidence>
<accession>A0AA88H4F3</accession>
<dbReference type="PANTHER" id="PTHR11388">
    <property type="entry name" value="ORGANIC ANION TRANSPORTER"/>
    <property type="match status" value="1"/>
</dbReference>
<dbReference type="GO" id="GO:0043252">
    <property type="term" value="P:sodium-independent organic anion transport"/>
    <property type="evidence" value="ECO:0007669"/>
    <property type="project" value="TreeGrafter"/>
</dbReference>
<feature type="region of interest" description="Disordered" evidence="9">
    <location>
        <begin position="318"/>
        <end position="337"/>
    </location>
</feature>
<evidence type="ECO:0000256" key="8">
    <source>
        <dbReference type="RuleBase" id="RU362056"/>
    </source>
</evidence>
<feature type="transmembrane region" description="Helical" evidence="8">
    <location>
        <begin position="391"/>
        <end position="413"/>
    </location>
</feature>
<comment type="subcellular location">
    <subcellularLocation>
        <location evidence="1 8">Cell membrane</location>
        <topology evidence="1 8">Multi-pass membrane protein</topology>
    </subcellularLocation>
</comment>
<evidence type="ECO:0000256" key="6">
    <source>
        <dbReference type="ARBA" id="ARBA00023136"/>
    </source>
</evidence>
<reference evidence="12" key="1">
    <citation type="submission" date="2023-07" db="EMBL/GenBank/DDBJ databases">
        <title>Chromosome-level genome assembly of Artemia franciscana.</title>
        <authorList>
            <person name="Jo E."/>
        </authorList>
    </citation>
    <scope>NUCLEOTIDE SEQUENCE</scope>
    <source>
        <tissue evidence="12">Whole body</tissue>
    </source>
</reference>
<keyword evidence="5 8" id="KW-1133">Transmembrane helix</keyword>
<dbReference type="Pfam" id="PF07648">
    <property type="entry name" value="Kazal_2"/>
    <property type="match status" value="1"/>
</dbReference>
<dbReference type="InterPro" id="IPR004156">
    <property type="entry name" value="OATP"/>
</dbReference>
<evidence type="ECO:0000313" key="13">
    <source>
        <dbReference type="Proteomes" id="UP001187531"/>
    </source>
</evidence>
<keyword evidence="8" id="KW-0813">Transport</keyword>
<feature type="region of interest" description="Disordered" evidence="9">
    <location>
        <begin position="1"/>
        <end position="39"/>
    </location>
</feature>
<feature type="transmembrane region" description="Helical" evidence="8">
    <location>
        <begin position="551"/>
        <end position="571"/>
    </location>
</feature>
<feature type="transmembrane region" description="Helical" evidence="8">
    <location>
        <begin position="592"/>
        <end position="610"/>
    </location>
</feature>
<feature type="transmembrane region" description="Helical" evidence="8">
    <location>
        <begin position="269"/>
        <end position="295"/>
    </location>
</feature>
<dbReference type="InterPro" id="IPR002350">
    <property type="entry name" value="Kazal_dom"/>
</dbReference>
<dbReference type="GO" id="GO:0015347">
    <property type="term" value="F:sodium-independent organic anion transmembrane transporter activity"/>
    <property type="evidence" value="ECO:0007669"/>
    <property type="project" value="TreeGrafter"/>
</dbReference>
<keyword evidence="3" id="KW-1003">Cell membrane</keyword>
<feature type="transmembrane region" description="Helical" evidence="8">
    <location>
        <begin position="425"/>
        <end position="444"/>
    </location>
</feature>
<evidence type="ECO:0000313" key="12">
    <source>
        <dbReference type="EMBL" id="KAK2704650.1"/>
    </source>
</evidence>
<dbReference type="PROSITE" id="PS50850">
    <property type="entry name" value="MFS"/>
    <property type="match status" value="1"/>
</dbReference>
<evidence type="ECO:0000256" key="3">
    <source>
        <dbReference type="ARBA" id="ARBA00022475"/>
    </source>
</evidence>
<evidence type="ECO:0000259" key="11">
    <source>
        <dbReference type="PROSITE" id="PS51465"/>
    </source>
</evidence>
<dbReference type="Pfam" id="PF03137">
    <property type="entry name" value="OATP"/>
    <property type="match status" value="1"/>
</dbReference>
<dbReference type="GO" id="GO:0006811">
    <property type="term" value="P:monoatomic ion transport"/>
    <property type="evidence" value="ECO:0007669"/>
    <property type="project" value="UniProtKB-KW"/>
</dbReference>
<evidence type="ECO:0000256" key="7">
    <source>
        <dbReference type="ARBA" id="ARBA00023157"/>
    </source>
</evidence>
<evidence type="ECO:0000256" key="9">
    <source>
        <dbReference type="SAM" id="MobiDB-lite"/>
    </source>
</evidence>
<comment type="caution">
    <text evidence="12">The sequence shown here is derived from an EMBL/GenBank/DDBJ whole genome shotgun (WGS) entry which is preliminary data.</text>
</comment>
<sequence>MPTQGIPTTPLPPYGETQTKKEPNFDNFPREETVEDDEGGNCGWLSFNPQFLKPLRTVKIYLLLFCALGFTQGALVNGFVNISITSIEKRYNIQSSESGLILSFYEIASLICILPVTYIGGKVGASKPRWLGWGAIIMGIGAFTFTIPHWISGKYEPLINQFSTVCGGLNSTNVCSLAEIDPDSSIAIAGNYKWVFFLAHFLHGIGASPLFSLGITYLDENLKTEDQPFYTGIFYVFVSFGPAVGFLLGSELLRIFIDYPSPVPSEVTITNFIGAYWIGFIFFGFLSLLVGWLLLAFPARLPGAKAIAAQKVSQAYQKKKKGQSNGDDDEAAPVDTGTMKDLPKNILRIFSNPTFVAVSVAGASEGFLVAGMTGFSQKILESQYLIPSGEAALLIGIIFVPAGVGATFIGGAVVKKLKLKCRGMLNYCIILAAMGFSSCFIFLLQCPNTILFGLNRFPEGLFRLDAPQFNFTCNQDCFCSTSLYDPICSSDNVLYFSPCFAGCEAPSESGIYTACKCITATSINYTLNENLTVEGVAKPGKCVNDCNSLNLFLSMLFLLIFVTVMSIMPALSATLRCVEADQRSFGLGLQWLIIRLLGSIPGPLAFGTAIDQSCSVWDSGCSDVSTCLVYDNADLSMNTLLITLIMKSISIFFFTTATLFYRPPLNKEEVKPTEDPNAEVYDNPVIDIDL</sequence>
<dbReference type="PROSITE" id="PS51465">
    <property type="entry name" value="KAZAL_2"/>
    <property type="match status" value="1"/>
</dbReference>
<dbReference type="EMBL" id="JAVRJZ010000021">
    <property type="protein sequence ID" value="KAK2704650.1"/>
    <property type="molecule type" value="Genomic_DNA"/>
</dbReference>
<evidence type="ECO:0000256" key="5">
    <source>
        <dbReference type="ARBA" id="ARBA00022989"/>
    </source>
</evidence>
<dbReference type="AlphaFoldDB" id="A0AA88H4F3"/>
<name>A0AA88H4F3_ARTSF</name>
<keyword evidence="13" id="KW-1185">Reference proteome</keyword>
<dbReference type="PANTHER" id="PTHR11388:SF100">
    <property type="entry name" value="SOLUTE CARRIER ORGANIC ANION TRANSPORTER FAMILY MEMBER 4A1"/>
    <property type="match status" value="1"/>
</dbReference>
<keyword evidence="7" id="KW-1015">Disulfide bond</keyword>
<evidence type="ECO:0000256" key="4">
    <source>
        <dbReference type="ARBA" id="ARBA00022692"/>
    </source>
</evidence>
<comment type="similarity">
    <text evidence="2 8">Belongs to the organo anion transporter (TC 2.A.60) family.</text>
</comment>
<feature type="transmembrane region" description="Helical" evidence="8">
    <location>
        <begin position="640"/>
        <end position="661"/>
    </location>
</feature>
<dbReference type="GO" id="GO:0016323">
    <property type="term" value="C:basolateral plasma membrane"/>
    <property type="evidence" value="ECO:0007669"/>
    <property type="project" value="TreeGrafter"/>
</dbReference>
<feature type="domain" description="Major facilitator superfamily (MFS) profile" evidence="10">
    <location>
        <begin position="62"/>
        <end position="659"/>
    </location>
</feature>
<dbReference type="Proteomes" id="UP001187531">
    <property type="component" value="Unassembled WGS sequence"/>
</dbReference>
<keyword evidence="4 8" id="KW-0812">Transmembrane</keyword>
<feature type="transmembrane region" description="Helical" evidence="8">
    <location>
        <begin position="60"/>
        <end position="80"/>
    </location>
</feature>
<feature type="transmembrane region" description="Helical" evidence="8">
    <location>
        <begin position="130"/>
        <end position="151"/>
    </location>
</feature>
<protein>
    <recommendedName>
        <fullName evidence="8">Solute carrier organic anion transporter family member</fullName>
    </recommendedName>
</protein>
<feature type="domain" description="Kazal-like" evidence="11">
    <location>
        <begin position="467"/>
        <end position="519"/>
    </location>
</feature>
<organism evidence="12 13">
    <name type="scientific">Artemia franciscana</name>
    <name type="common">Brine shrimp</name>
    <name type="synonym">Artemia sanfranciscana</name>
    <dbReference type="NCBI Taxonomy" id="6661"/>
    <lineage>
        <taxon>Eukaryota</taxon>
        <taxon>Metazoa</taxon>
        <taxon>Ecdysozoa</taxon>
        <taxon>Arthropoda</taxon>
        <taxon>Crustacea</taxon>
        <taxon>Branchiopoda</taxon>
        <taxon>Anostraca</taxon>
        <taxon>Artemiidae</taxon>
        <taxon>Artemia</taxon>
    </lineage>
</organism>
<feature type="compositionally biased region" description="Basic and acidic residues" evidence="9">
    <location>
        <begin position="18"/>
        <end position="32"/>
    </location>
</feature>
<dbReference type="InterPro" id="IPR036259">
    <property type="entry name" value="MFS_trans_sf"/>
</dbReference>
<dbReference type="EMBL" id="JAVRJZ010000021">
    <property type="protein sequence ID" value="KAK2704649.1"/>
    <property type="molecule type" value="Genomic_DNA"/>
</dbReference>
<feature type="transmembrane region" description="Helical" evidence="8">
    <location>
        <begin position="194"/>
        <end position="217"/>
    </location>
</feature>
<dbReference type="NCBIfam" id="TIGR00805">
    <property type="entry name" value="oat"/>
    <property type="match status" value="1"/>
</dbReference>
<gene>
    <name evidence="12" type="ORF">QYM36_016884</name>
</gene>
<feature type="transmembrane region" description="Helical" evidence="8">
    <location>
        <begin position="100"/>
        <end position="118"/>
    </location>
</feature>
<proteinExistence type="inferred from homology"/>
<evidence type="ECO:0000256" key="2">
    <source>
        <dbReference type="ARBA" id="ARBA00009657"/>
    </source>
</evidence>
<dbReference type="Gene3D" id="1.20.1250.20">
    <property type="entry name" value="MFS general substrate transporter like domains"/>
    <property type="match status" value="1"/>
</dbReference>
<dbReference type="SUPFAM" id="SSF100895">
    <property type="entry name" value="Kazal-type serine protease inhibitors"/>
    <property type="match status" value="1"/>
</dbReference>
<feature type="transmembrane region" description="Helical" evidence="8">
    <location>
        <begin position="229"/>
        <end position="249"/>
    </location>
</feature>
<dbReference type="InterPro" id="IPR020846">
    <property type="entry name" value="MFS_dom"/>
</dbReference>
<dbReference type="InterPro" id="IPR036058">
    <property type="entry name" value="Kazal_dom_sf"/>
</dbReference>
<feature type="transmembrane region" description="Helical" evidence="8">
    <location>
        <begin position="349"/>
        <end position="371"/>
    </location>
</feature>
<keyword evidence="6 8" id="KW-0472">Membrane</keyword>
<evidence type="ECO:0000259" key="10">
    <source>
        <dbReference type="PROSITE" id="PS50850"/>
    </source>
</evidence>
<keyword evidence="8" id="KW-0406">Ion transport</keyword>
<dbReference type="SUPFAM" id="SSF103473">
    <property type="entry name" value="MFS general substrate transporter"/>
    <property type="match status" value="1"/>
</dbReference>